<gene>
    <name evidence="2" type="ORF">ACFOUR_02825</name>
</gene>
<dbReference type="GeneID" id="73904524"/>
<evidence type="ECO:0000313" key="2">
    <source>
        <dbReference type="EMBL" id="MFC3957307.1"/>
    </source>
</evidence>
<dbReference type="AlphaFoldDB" id="A0ABD5NJT7"/>
<feature type="transmembrane region" description="Helical" evidence="1">
    <location>
        <begin position="6"/>
        <end position="24"/>
    </location>
</feature>
<organism evidence="2 3">
    <name type="scientific">Halovivax cerinus</name>
    <dbReference type="NCBI Taxonomy" id="1487865"/>
    <lineage>
        <taxon>Archaea</taxon>
        <taxon>Methanobacteriati</taxon>
        <taxon>Methanobacteriota</taxon>
        <taxon>Stenosarchaea group</taxon>
        <taxon>Halobacteria</taxon>
        <taxon>Halobacteriales</taxon>
        <taxon>Natrialbaceae</taxon>
        <taxon>Halovivax</taxon>
    </lineage>
</organism>
<evidence type="ECO:0000313" key="3">
    <source>
        <dbReference type="Proteomes" id="UP001595846"/>
    </source>
</evidence>
<dbReference type="EMBL" id="JBHSAQ010000001">
    <property type="protein sequence ID" value="MFC3957307.1"/>
    <property type="molecule type" value="Genomic_DNA"/>
</dbReference>
<comment type="caution">
    <text evidence="2">The sequence shown here is derived from an EMBL/GenBank/DDBJ whole genome shotgun (WGS) entry which is preliminary data.</text>
</comment>
<keyword evidence="1" id="KW-0472">Membrane</keyword>
<reference evidence="2 3" key="1">
    <citation type="journal article" date="2019" name="Int. J. Syst. Evol. Microbiol.">
        <title>The Global Catalogue of Microorganisms (GCM) 10K type strain sequencing project: providing services to taxonomists for standard genome sequencing and annotation.</title>
        <authorList>
            <consortium name="The Broad Institute Genomics Platform"/>
            <consortium name="The Broad Institute Genome Sequencing Center for Infectious Disease"/>
            <person name="Wu L."/>
            <person name="Ma J."/>
        </authorList>
    </citation>
    <scope>NUCLEOTIDE SEQUENCE [LARGE SCALE GENOMIC DNA]</scope>
    <source>
        <strain evidence="2 3">IBRC-M 10256</strain>
    </source>
</reference>
<evidence type="ECO:0008006" key="4">
    <source>
        <dbReference type="Google" id="ProtNLM"/>
    </source>
</evidence>
<dbReference type="Proteomes" id="UP001595846">
    <property type="component" value="Unassembled WGS sequence"/>
</dbReference>
<evidence type="ECO:0000256" key="1">
    <source>
        <dbReference type="SAM" id="Phobius"/>
    </source>
</evidence>
<sequence>MVDPVALMMPAFGLVMVGVAYGLYDKGRFYRMQSDRIANTDVSDIGSLEPGSTVAIEGTARIEEGDGTVTTELTGEVALVSQSRVVAKDDPVDTAGPDDEHVERQVLHEASHAVPFRVEDETGSVLVDTPDEADYRLDDNTVIERGRTVPDVADLADDPDAATAESISIGDTNRWRDYDRRYEQGSIHPGEDVYVLGEAVDRADWDGDDVAIAGGAEPDLFIVSGVGRAQARTGGTIGAYLAYGMAGIVGFVGALLLVFGSLAVIW</sequence>
<name>A0ABD5NJT7_9EURY</name>
<keyword evidence="1" id="KW-1133">Transmembrane helix</keyword>
<feature type="transmembrane region" description="Helical" evidence="1">
    <location>
        <begin position="240"/>
        <end position="265"/>
    </location>
</feature>
<protein>
    <recommendedName>
        <fullName evidence="4">RING-type E3 ubiquitin transferase</fullName>
    </recommendedName>
</protein>
<accession>A0ABD5NJT7</accession>
<keyword evidence="1" id="KW-0812">Transmembrane</keyword>
<dbReference type="RefSeq" id="WP_256531768.1">
    <property type="nucleotide sequence ID" value="NZ_CP101824.1"/>
</dbReference>
<keyword evidence="3" id="KW-1185">Reference proteome</keyword>
<proteinExistence type="predicted"/>